<feature type="domain" description="EF-hand" evidence="4">
    <location>
        <begin position="103"/>
        <end position="138"/>
    </location>
</feature>
<dbReference type="SMART" id="SM00054">
    <property type="entry name" value="EFh"/>
    <property type="match status" value="3"/>
</dbReference>
<dbReference type="InterPro" id="IPR045198">
    <property type="entry name" value="CNBL1-10"/>
</dbReference>
<name>A0ABR2YVL3_9CHLO</name>
<dbReference type="PANTHER" id="PTHR23056:SF110">
    <property type="entry name" value="CALMODULIN"/>
    <property type="match status" value="1"/>
</dbReference>
<evidence type="ECO:0000256" key="1">
    <source>
        <dbReference type="ARBA" id="ARBA00022737"/>
    </source>
</evidence>
<dbReference type="CDD" id="cd00051">
    <property type="entry name" value="EFh"/>
    <property type="match status" value="1"/>
</dbReference>
<dbReference type="PANTHER" id="PTHR23056">
    <property type="entry name" value="CALCINEURIN B"/>
    <property type="match status" value="1"/>
</dbReference>
<feature type="region of interest" description="Disordered" evidence="3">
    <location>
        <begin position="213"/>
        <end position="236"/>
    </location>
</feature>
<dbReference type="Proteomes" id="UP001491310">
    <property type="component" value="Unassembled WGS sequence"/>
</dbReference>
<protein>
    <recommendedName>
        <fullName evidence="4">EF-hand domain-containing protein</fullName>
    </recommendedName>
</protein>
<evidence type="ECO:0000313" key="6">
    <source>
        <dbReference type="Proteomes" id="UP001491310"/>
    </source>
</evidence>
<evidence type="ECO:0000256" key="2">
    <source>
        <dbReference type="ARBA" id="ARBA00023774"/>
    </source>
</evidence>
<evidence type="ECO:0000256" key="3">
    <source>
        <dbReference type="SAM" id="MobiDB-lite"/>
    </source>
</evidence>
<dbReference type="PROSITE" id="PS50222">
    <property type="entry name" value="EF_HAND_2"/>
    <property type="match status" value="3"/>
</dbReference>
<evidence type="ECO:0000313" key="5">
    <source>
        <dbReference type="EMBL" id="KAK9915907.1"/>
    </source>
</evidence>
<keyword evidence="1" id="KW-0677">Repeat</keyword>
<evidence type="ECO:0000259" key="4">
    <source>
        <dbReference type="PROSITE" id="PS50222"/>
    </source>
</evidence>
<dbReference type="Gene3D" id="1.10.238.10">
    <property type="entry name" value="EF-hand"/>
    <property type="match status" value="1"/>
</dbReference>
<dbReference type="PRINTS" id="PR00450">
    <property type="entry name" value="RECOVERIN"/>
</dbReference>
<organism evidence="5 6">
    <name type="scientific">Coccomyxa subellipsoidea</name>
    <dbReference type="NCBI Taxonomy" id="248742"/>
    <lineage>
        <taxon>Eukaryota</taxon>
        <taxon>Viridiplantae</taxon>
        <taxon>Chlorophyta</taxon>
        <taxon>core chlorophytes</taxon>
        <taxon>Trebouxiophyceae</taxon>
        <taxon>Trebouxiophyceae incertae sedis</taxon>
        <taxon>Coccomyxaceae</taxon>
        <taxon>Coccomyxa</taxon>
    </lineage>
</organism>
<reference evidence="5 6" key="1">
    <citation type="journal article" date="2024" name="Nat. Commun.">
        <title>Phylogenomics reveals the evolutionary origins of lichenization in chlorophyte algae.</title>
        <authorList>
            <person name="Puginier C."/>
            <person name="Libourel C."/>
            <person name="Otte J."/>
            <person name="Skaloud P."/>
            <person name="Haon M."/>
            <person name="Grisel S."/>
            <person name="Petersen M."/>
            <person name="Berrin J.G."/>
            <person name="Delaux P.M."/>
            <person name="Dal Grande F."/>
            <person name="Keller J."/>
        </authorList>
    </citation>
    <scope>NUCLEOTIDE SEQUENCE [LARGE SCALE GENOMIC DNA]</scope>
    <source>
        <strain evidence="5 6">SAG 216-7</strain>
    </source>
</reference>
<feature type="domain" description="EF-hand" evidence="4">
    <location>
        <begin position="66"/>
        <end position="101"/>
    </location>
</feature>
<dbReference type="InterPro" id="IPR011992">
    <property type="entry name" value="EF-hand-dom_pair"/>
</dbReference>
<dbReference type="SUPFAM" id="SSF47473">
    <property type="entry name" value="EF-hand"/>
    <property type="match status" value="1"/>
</dbReference>
<accession>A0ABR2YVL3</accession>
<comment type="caution">
    <text evidence="5">The sequence shown here is derived from an EMBL/GenBank/DDBJ whole genome shotgun (WGS) entry which is preliminary data.</text>
</comment>
<proteinExistence type="inferred from homology"/>
<sequence>MGCCVSQPILGGQFASHEQMAKETHFSIDEVYALEELFKGLSNKLHKDGLIHRDEFALGLFKLQGKESLFVDQVFKAFDTKRNDVIDFEEFVRALSVFHPRAPLNEKADFAFKIYDLKDTGVIEKDEVKRLLIQLLHDNPAIDLTDDEVDAIVEQTFEEADLAGDGIISLEEWRTLVCHSPDVIGYMTLPVLKDVTVMYPSFIFNPRRRYDRSRRGDRSFSTRGDPSHRKPGEVSRFAPGAHSFDVIPNQRSIKV</sequence>
<feature type="compositionally biased region" description="Basic and acidic residues" evidence="3">
    <location>
        <begin position="213"/>
        <end position="233"/>
    </location>
</feature>
<dbReference type="Pfam" id="PF13499">
    <property type="entry name" value="EF-hand_7"/>
    <property type="match status" value="1"/>
</dbReference>
<gene>
    <name evidence="5" type="ORF">WJX75_005837</name>
</gene>
<dbReference type="EMBL" id="JALJOT010000004">
    <property type="protein sequence ID" value="KAK9915907.1"/>
    <property type="molecule type" value="Genomic_DNA"/>
</dbReference>
<comment type="similarity">
    <text evidence="2">Belongs to the calcineurin regulatory subunit family.</text>
</comment>
<feature type="domain" description="EF-hand" evidence="4">
    <location>
        <begin position="148"/>
        <end position="183"/>
    </location>
</feature>
<dbReference type="InterPro" id="IPR002048">
    <property type="entry name" value="EF_hand_dom"/>
</dbReference>
<dbReference type="Pfam" id="PF13833">
    <property type="entry name" value="EF-hand_8"/>
    <property type="match status" value="1"/>
</dbReference>
<keyword evidence="6" id="KW-1185">Reference proteome</keyword>